<dbReference type="EMBL" id="KN822138">
    <property type="protein sequence ID" value="KIM55266.1"/>
    <property type="molecule type" value="Genomic_DNA"/>
</dbReference>
<evidence type="ECO:0000259" key="1">
    <source>
        <dbReference type="Pfam" id="PF02854"/>
    </source>
</evidence>
<dbReference type="Pfam" id="PF02854">
    <property type="entry name" value="MIF4G"/>
    <property type="match status" value="1"/>
</dbReference>
<reference evidence="2 3" key="1">
    <citation type="submission" date="2014-04" db="EMBL/GenBank/DDBJ databases">
        <authorList>
            <consortium name="DOE Joint Genome Institute"/>
            <person name="Kuo A."/>
            <person name="Kohler A."/>
            <person name="Nagy L.G."/>
            <person name="Floudas D."/>
            <person name="Copeland A."/>
            <person name="Barry K.W."/>
            <person name="Cichocki N."/>
            <person name="Veneault-Fourrey C."/>
            <person name="LaButti K."/>
            <person name="Lindquist E.A."/>
            <person name="Lipzen A."/>
            <person name="Lundell T."/>
            <person name="Morin E."/>
            <person name="Murat C."/>
            <person name="Sun H."/>
            <person name="Tunlid A."/>
            <person name="Henrissat B."/>
            <person name="Grigoriev I.V."/>
            <person name="Hibbett D.S."/>
            <person name="Martin F."/>
            <person name="Nordberg H.P."/>
            <person name="Cantor M.N."/>
            <person name="Hua S.X."/>
        </authorList>
    </citation>
    <scope>NUCLEOTIDE SEQUENCE [LARGE SCALE GENOMIC DNA]</scope>
    <source>
        <strain evidence="2 3">Foug A</strain>
    </source>
</reference>
<dbReference type="Proteomes" id="UP000053989">
    <property type="component" value="Unassembled WGS sequence"/>
</dbReference>
<proteinExistence type="predicted"/>
<dbReference type="InParanoid" id="A0A0C3DGQ4"/>
<accession>A0A0C3DGQ4</accession>
<dbReference type="SUPFAM" id="SSF48371">
    <property type="entry name" value="ARM repeat"/>
    <property type="match status" value="1"/>
</dbReference>
<dbReference type="HOGENOM" id="CLU_1016196_0_0_1"/>
<dbReference type="InterPro" id="IPR003890">
    <property type="entry name" value="MIF4G-like_typ-3"/>
</dbReference>
<dbReference type="Gene3D" id="1.25.40.180">
    <property type="match status" value="1"/>
</dbReference>
<protein>
    <recommendedName>
        <fullName evidence="1">MIF4G domain-containing protein</fullName>
    </recommendedName>
</protein>
<gene>
    <name evidence="2" type="ORF">SCLCIDRAFT_135003</name>
</gene>
<dbReference type="GO" id="GO:0003723">
    <property type="term" value="F:RNA binding"/>
    <property type="evidence" value="ECO:0007669"/>
    <property type="project" value="InterPro"/>
</dbReference>
<evidence type="ECO:0000313" key="3">
    <source>
        <dbReference type="Proteomes" id="UP000053989"/>
    </source>
</evidence>
<dbReference type="STRING" id="1036808.A0A0C3DGQ4"/>
<dbReference type="InterPro" id="IPR016024">
    <property type="entry name" value="ARM-type_fold"/>
</dbReference>
<feature type="domain" description="MIF4G" evidence="1">
    <location>
        <begin position="11"/>
        <end position="215"/>
    </location>
</feature>
<evidence type="ECO:0000313" key="2">
    <source>
        <dbReference type="EMBL" id="KIM55266.1"/>
    </source>
</evidence>
<dbReference type="AlphaFoldDB" id="A0A0C3DGQ4"/>
<reference evidence="3" key="2">
    <citation type="submission" date="2015-01" db="EMBL/GenBank/DDBJ databases">
        <title>Evolutionary Origins and Diversification of the Mycorrhizal Mutualists.</title>
        <authorList>
            <consortium name="DOE Joint Genome Institute"/>
            <consortium name="Mycorrhizal Genomics Consortium"/>
            <person name="Kohler A."/>
            <person name="Kuo A."/>
            <person name="Nagy L.G."/>
            <person name="Floudas D."/>
            <person name="Copeland A."/>
            <person name="Barry K.W."/>
            <person name="Cichocki N."/>
            <person name="Veneault-Fourrey C."/>
            <person name="LaButti K."/>
            <person name="Lindquist E.A."/>
            <person name="Lipzen A."/>
            <person name="Lundell T."/>
            <person name="Morin E."/>
            <person name="Murat C."/>
            <person name="Riley R."/>
            <person name="Ohm R."/>
            <person name="Sun H."/>
            <person name="Tunlid A."/>
            <person name="Henrissat B."/>
            <person name="Grigoriev I.V."/>
            <person name="Hibbett D.S."/>
            <person name="Martin F."/>
        </authorList>
    </citation>
    <scope>NUCLEOTIDE SEQUENCE [LARGE SCALE GENOMIC DNA]</scope>
    <source>
        <strain evidence="3">Foug A</strain>
    </source>
</reference>
<organism evidence="2 3">
    <name type="scientific">Scleroderma citrinum Foug A</name>
    <dbReference type="NCBI Taxonomy" id="1036808"/>
    <lineage>
        <taxon>Eukaryota</taxon>
        <taxon>Fungi</taxon>
        <taxon>Dikarya</taxon>
        <taxon>Basidiomycota</taxon>
        <taxon>Agaricomycotina</taxon>
        <taxon>Agaricomycetes</taxon>
        <taxon>Agaricomycetidae</taxon>
        <taxon>Boletales</taxon>
        <taxon>Sclerodermatineae</taxon>
        <taxon>Sclerodermataceae</taxon>
        <taxon>Scleroderma</taxon>
    </lineage>
</organism>
<sequence length="274" mass="31309">MSTCSPERAKRRFTGLLNKLTRKNFYVICDRMLAWINECDEAVQGKVFRLACTLLFDRAVDEPERMGLYATLCRTMCGTVGKFRRSSGPMVPGYELMQDYMIQCWTTAFQEKNLSWGGPVRASVLTPKPVDEEYYTAERQKRRGIGLAGFTVELIKLNLFKLLEERASDEPFFQELAHNLEDSPTEGDVVSLCILLQNVAALAEDGNMRRSQIYNNSKKAKARSYQYHDYQEACSAMASKLAGSYWGDNGVSPRLRCRLLASHFILPYPQRIYD</sequence>
<name>A0A0C3DGQ4_9AGAM</name>
<keyword evidence="3" id="KW-1185">Reference proteome</keyword>